<evidence type="ECO:0000313" key="20">
    <source>
        <dbReference type="Proteomes" id="UP000515913"/>
    </source>
</evidence>
<dbReference type="PIRSF" id="PIRSF016599">
    <property type="entry name" value="Xaa-His_dipept"/>
    <property type="match status" value="1"/>
</dbReference>
<comment type="cofactor">
    <cofactor evidence="2">
        <name>Zn(2+)</name>
        <dbReference type="ChEBI" id="CHEBI:29105"/>
    </cofactor>
</comment>
<dbReference type="AlphaFoldDB" id="A0A7G9GWK8"/>
<protein>
    <recommendedName>
        <fullName evidence="13">Cytosol non-specific dipeptidase</fullName>
        <ecNumber evidence="10">3.4.13.18</ecNumber>
    </recommendedName>
    <alternativeName>
        <fullName evidence="16">Aminoacyl-histidine dipeptidase</fullName>
    </alternativeName>
    <alternativeName>
        <fullName evidence="15">Beta-alanyl-histidine dipeptidase</fullName>
    </alternativeName>
    <alternativeName>
        <fullName evidence="14">Carnosinase</fullName>
    </alternativeName>
    <alternativeName>
        <fullName evidence="11">Peptidase D</fullName>
    </alternativeName>
    <alternativeName>
        <fullName evidence="17">Xaa-His dipeptidase</fullName>
    </alternativeName>
</protein>
<evidence type="ECO:0000256" key="8">
    <source>
        <dbReference type="ARBA" id="ARBA00023285"/>
    </source>
</evidence>
<evidence type="ECO:0000256" key="12">
    <source>
        <dbReference type="ARBA" id="ARBA00061423"/>
    </source>
</evidence>
<evidence type="ECO:0000256" key="6">
    <source>
        <dbReference type="ARBA" id="ARBA00022833"/>
    </source>
</evidence>
<organism evidence="19 20">
    <name type="scientific">Fusobacterium hominis</name>
    <dbReference type="NCBI Taxonomy" id="2764326"/>
    <lineage>
        <taxon>Bacteria</taxon>
        <taxon>Fusobacteriati</taxon>
        <taxon>Fusobacteriota</taxon>
        <taxon>Fusobacteriia</taxon>
        <taxon>Fusobacteriales</taxon>
        <taxon>Fusobacteriaceae</taxon>
        <taxon>Fusobacterium</taxon>
    </lineage>
</organism>
<dbReference type="GO" id="GO:0006508">
    <property type="term" value="P:proteolysis"/>
    <property type="evidence" value="ECO:0007669"/>
    <property type="project" value="UniProtKB-KW"/>
</dbReference>
<keyword evidence="19" id="KW-0224">Dipeptidase</keyword>
<dbReference type="InterPro" id="IPR002933">
    <property type="entry name" value="Peptidase_M20"/>
</dbReference>
<evidence type="ECO:0000256" key="13">
    <source>
        <dbReference type="ARBA" id="ARBA00071271"/>
    </source>
</evidence>
<dbReference type="Gene3D" id="3.40.630.10">
    <property type="entry name" value="Zn peptidases"/>
    <property type="match status" value="2"/>
</dbReference>
<evidence type="ECO:0000256" key="3">
    <source>
        <dbReference type="ARBA" id="ARBA00022670"/>
    </source>
</evidence>
<keyword evidence="6" id="KW-0862">Zinc</keyword>
<reference evidence="19 20" key="1">
    <citation type="submission" date="2020-08" db="EMBL/GenBank/DDBJ databases">
        <authorList>
            <person name="Liu C."/>
            <person name="Sun Q."/>
        </authorList>
    </citation>
    <scope>NUCLEOTIDE SEQUENCE [LARGE SCALE GENOMIC DNA]</scope>
    <source>
        <strain evidence="19 20">NSJ-57</strain>
    </source>
</reference>
<keyword evidence="3" id="KW-0645">Protease</keyword>
<dbReference type="FunFam" id="3.40.630.10:FF:000015">
    <property type="entry name" value="Aminoacyl-histidine dipeptidase PepD"/>
    <property type="match status" value="1"/>
</dbReference>
<dbReference type="Proteomes" id="UP000515913">
    <property type="component" value="Chromosome"/>
</dbReference>
<dbReference type="FunFam" id="3.40.630.10:FF:000018">
    <property type="entry name" value="Aminoacyl-histidine dipeptidase PepD"/>
    <property type="match status" value="1"/>
</dbReference>
<gene>
    <name evidence="19" type="primary">pepD</name>
    <name evidence="19" type="ORF">H9Q81_09820</name>
</gene>
<keyword evidence="4" id="KW-0479">Metal-binding</keyword>
<evidence type="ECO:0000256" key="9">
    <source>
        <dbReference type="ARBA" id="ARBA00036421"/>
    </source>
</evidence>
<evidence type="ECO:0000256" key="1">
    <source>
        <dbReference type="ARBA" id="ARBA00001941"/>
    </source>
</evidence>
<evidence type="ECO:0000256" key="2">
    <source>
        <dbReference type="ARBA" id="ARBA00001947"/>
    </source>
</evidence>
<dbReference type="GO" id="GO:0070573">
    <property type="term" value="F:metallodipeptidase activity"/>
    <property type="evidence" value="ECO:0007669"/>
    <property type="project" value="TreeGrafter"/>
</dbReference>
<keyword evidence="8" id="KW-0170">Cobalt</keyword>
<evidence type="ECO:0000256" key="14">
    <source>
        <dbReference type="ARBA" id="ARBA00075285"/>
    </source>
</evidence>
<dbReference type="InterPro" id="IPR001160">
    <property type="entry name" value="Peptidase_M20C"/>
</dbReference>
<keyword evidence="7" id="KW-0482">Metalloprotease</keyword>
<dbReference type="PRINTS" id="PR00934">
    <property type="entry name" value="XHISDIPTASE"/>
</dbReference>
<comment type="similarity">
    <text evidence="12">Belongs to the peptidase M20C family.</text>
</comment>
<evidence type="ECO:0000259" key="18">
    <source>
        <dbReference type="Pfam" id="PF07687"/>
    </source>
</evidence>
<sequence>MKEERYKTLDDLKKHPVFYNFLQICKIPHQTFHEKELSDYLVKWATNLGLEVKQDSKFNLLIRKPASMGNEGKKPIILQAHIDMVCEKKPDVIHDFKKDPIPVQLDGDILSTGNKTTLGADDGIGTAMAMAILEAKNLKHPPIDVIFTTSEEEDMSGALNVDKSWFHTNRLINLDNSFDNEMITGSAGGKGAELKVPLTYEDSNSTYVTYKIIVDNLTGGHSGEDIDKGRGNAIIILARCLDYLRTYFKFNIVDIEGGNFRLAIPREAHTTIAFSKEYLGIFKEKINIFISEIKNVFETSEKNIQIKFLEHKYEDKILSLKSTNNIIDGIILSPNGILQMISNLGVVESSCNLGEIYIKDNNLFMVTEIRAIYESNREFIYKQILLVGDIIGGEVRDFSPYPSWTYKVHSNLRTLANRIYLEMFNHNIKNLVLHAGLECGCFTTKVNDLDAISIGPNTKDLHSPYESLSVSSTQKIYNYLIKILETLD</sequence>
<keyword evidence="20" id="KW-1185">Reference proteome</keyword>
<comment type="catalytic activity">
    <reaction evidence="9">
        <text>Hydrolysis of dipeptides, preferentially hydrophobic dipeptides including prolyl amino acids.</text>
        <dbReference type="EC" id="3.4.13.18"/>
    </reaction>
</comment>
<dbReference type="GO" id="GO:0005829">
    <property type="term" value="C:cytosol"/>
    <property type="evidence" value="ECO:0007669"/>
    <property type="project" value="TreeGrafter"/>
</dbReference>
<dbReference type="NCBIfam" id="TIGR01893">
    <property type="entry name" value="aa-his-dipept"/>
    <property type="match status" value="1"/>
</dbReference>
<dbReference type="RefSeq" id="WP_187422877.1">
    <property type="nucleotide sequence ID" value="NZ_CP060637.1"/>
</dbReference>
<name>A0A7G9GWK8_9FUSO</name>
<proteinExistence type="inferred from homology"/>
<dbReference type="InterPro" id="IPR011650">
    <property type="entry name" value="Peptidase_M20_dimer"/>
</dbReference>
<evidence type="ECO:0000256" key="17">
    <source>
        <dbReference type="ARBA" id="ARBA00078074"/>
    </source>
</evidence>
<evidence type="ECO:0000256" key="15">
    <source>
        <dbReference type="ARBA" id="ARBA00076004"/>
    </source>
</evidence>
<dbReference type="KEGG" id="fho:H9Q81_09820"/>
<comment type="cofactor">
    <cofactor evidence="1">
        <name>Co(2+)</name>
        <dbReference type="ChEBI" id="CHEBI:48828"/>
    </cofactor>
</comment>
<evidence type="ECO:0000256" key="4">
    <source>
        <dbReference type="ARBA" id="ARBA00022723"/>
    </source>
</evidence>
<dbReference type="Pfam" id="PF01546">
    <property type="entry name" value="Peptidase_M20"/>
    <property type="match status" value="1"/>
</dbReference>
<evidence type="ECO:0000256" key="16">
    <source>
        <dbReference type="ARBA" id="ARBA00077688"/>
    </source>
</evidence>
<evidence type="ECO:0000256" key="7">
    <source>
        <dbReference type="ARBA" id="ARBA00023049"/>
    </source>
</evidence>
<keyword evidence="5 19" id="KW-0378">Hydrolase</keyword>
<evidence type="ECO:0000256" key="10">
    <source>
        <dbReference type="ARBA" id="ARBA00038976"/>
    </source>
</evidence>
<dbReference type="EC" id="3.4.13.18" evidence="10"/>
<dbReference type="GO" id="GO:0046872">
    <property type="term" value="F:metal ion binding"/>
    <property type="evidence" value="ECO:0007669"/>
    <property type="project" value="UniProtKB-KW"/>
</dbReference>
<feature type="domain" description="Peptidase M20 dimerisation" evidence="18">
    <location>
        <begin position="216"/>
        <end position="294"/>
    </location>
</feature>
<dbReference type="Pfam" id="PF07687">
    <property type="entry name" value="M20_dimer"/>
    <property type="match status" value="1"/>
</dbReference>
<dbReference type="PANTHER" id="PTHR43501:SF1">
    <property type="entry name" value="CYTOSOL NON-SPECIFIC DIPEPTIDASE"/>
    <property type="match status" value="1"/>
</dbReference>
<dbReference type="SUPFAM" id="SSF53187">
    <property type="entry name" value="Zn-dependent exopeptidases"/>
    <property type="match status" value="1"/>
</dbReference>
<dbReference type="EMBL" id="CP060637">
    <property type="protein sequence ID" value="QNM15190.1"/>
    <property type="molecule type" value="Genomic_DNA"/>
</dbReference>
<evidence type="ECO:0000256" key="11">
    <source>
        <dbReference type="ARBA" id="ARBA00044252"/>
    </source>
</evidence>
<evidence type="ECO:0000256" key="5">
    <source>
        <dbReference type="ARBA" id="ARBA00022801"/>
    </source>
</evidence>
<accession>A0A7G9GWK8</accession>
<evidence type="ECO:0000313" key="19">
    <source>
        <dbReference type="EMBL" id="QNM15190.1"/>
    </source>
</evidence>
<dbReference type="PANTHER" id="PTHR43501">
    <property type="entry name" value="CYTOSOL NON-SPECIFIC DIPEPTIDASE"/>
    <property type="match status" value="1"/>
</dbReference>